<dbReference type="RefSeq" id="WP_114243393.1">
    <property type="nucleotide sequence ID" value="NZ_CP027306.1"/>
</dbReference>
<organism evidence="2 3">
    <name type="scientific">Streptomyces atratus</name>
    <dbReference type="NCBI Taxonomy" id="1893"/>
    <lineage>
        <taxon>Bacteria</taxon>
        <taxon>Bacillati</taxon>
        <taxon>Actinomycetota</taxon>
        <taxon>Actinomycetes</taxon>
        <taxon>Kitasatosporales</taxon>
        <taxon>Streptomycetaceae</taxon>
        <taxon>Streptomyces</taxon>
    </lineage>
</organism>
<reference evidence="2 3" key="1">
    <citation type="journal article" date="2018" name="Front. Microbiol.">
        <title>Genome Sequencing of Streptomyces atratus SCSIOZH16 and Activation Production of Nocardamine via Metabolic Engineering.</title>
        <authorList>
            <person name="Li Y."/>
            <person name="Zhang C."/>
            <person name="Liu C."/>
            <person name="Ju J."/>
            <person name="Ma J."/>
        </authorList>
    </citation>
    <scope>NUCLEOTIDE SEQUENCE [LARGE SCALE GENOMIC DNA]</scope>
    <source>
        <strain evidence="2 3">SCSIO_ZH16</strain>
    </source>
</reference>
<evidence type="ECO:0000313" key="2">
    <source>
        <dbReference type="EMBL" id="AXE76730.1"/>
    </source>
</evidence>
<protein>
    <submittedName>
        <fullName evidence="2">DUF3995 domain-containing protein</fullName>
    </submittedName>
</protein>
<keyword evidence="1" id="KW-0472">Membrane</keyword>
<dbReference type="InterPro" id="IPR025058">
    <property type="entry name" value="DUF3995"/>
</dbReference>
<feature type="transmembrane region" description="Helical" evidence="1">
    <location>
        <begin position="50"/>
        <end position="70"/>
    </location>
</feature>
<dbReference type="Pfam" id="PF13160">
    <property type="entry name" value="DUF3995"/>
    <property type="match status" value="1"/>
</dbReference>
<dbReference type="Proteomes" id="UP000252698">
    <property type="component" value="Chromosome"/>
</dbReference>
<evidence type="ECO:0000313" key="3">
    <source>
        <dbReference type="Proteomes" id="UP000252698"/>
    </source>
</evidence>
<evidence type="ECO:0000256" key="1">
    <source>
        <dbReference type="SAM" id="Phobius"/>
    </source>
</evidence>
<accession>A0A2Z5J8U5</accession>
<proteinExistence type="predicted"/>
<sequence>MKIERAAGRISVTALTALSGVHIAWGLGSPWPLRDRQTFSDVVTGRPDSPGPMACFAVAGALGTAALLVAGRPRRSPALSRIGTAGVAAVLGVRGVAGLSGRTDLLSPGSVSARFRRLDRLAYSPLCVALAASTAIAARRSR</sequence>
<gene>
    <name evidence="2" type="ORF">C5746_07235</name>
</gene>
<name>A0A2Z5J8U5_STRAR</name>
<dbReference type="EMBL" id="CP027306">
    <property type="protein sequence ID" value="AXE76730.1"/>
    <property type="molecule type" value="Genomic_DNA"/>
</dbReference>
<keyword evidence="1" id="KW-1133">Transmembrane helix</keyword>
<dbReference type="AlphaFoldDB" id="A0A2Z5J8U5"/>
<dbReference type="GeneID" id="95518290"/>
<dbReference type="KEGG" id="sata:C5746_07235"/>
<keyword evidence="1" id="KW-0812">Transmembrane</keyword>